<feature type="transmembrane region" description="Helical" evidence="6">
    <location>
        <begin position="252"/>
        <end position="273"/>
    </location>
</feature>
<keyword evidence="5 6" id="KW-0472">Membrane</keyword>
<gene>
    <name evidence="7" type="ORF">Daura_32425</name>
</gene>
<feature type="transmembrane region" description="Helical" evidence="6">
    <location>
        <begin position="169"/>
        <end position="189"/>
    </location>
</feature>
<evidence type="ECO:0000313" key="8">
    <source>
        <dbReference type="Proteomes" id="UP001058003"/>
    </source>
</evidence>
<protein>
    <submittedName>
        <fullName evidence="7">MFS transporter</fullName>
    </submittedName>
</protein>
<feature type="transmembrane region" description="Helical" evidence="6">
    <location>
        <begin position="108"/>
        <end position="130"/>
    </location>
</feature>
<dbReference type="Proteomes" id="UP001058003">
    <property type="component" value="Chromosome"/>
</dbReference>
<keyword evidence="8" id="KW-1185">Reference proteome</keyword>
<dbReference type="Gene3D" id="1.20.1250.20">
    <property type="entry name" value="MFS general substrate transporter like domains"/>
    <property type="match status" value="2"/>
</dbReference>
<comment type="subcellular location">
    <subcellularLocation>
        <location evidence="1">Membrane</location>
        <topology evidence="1">Multi-pass membrane protein</topology>
    </subcellularLocation>
</comment>
<dbReference type="InterPro" id="IPR011701">
    <property type="entry name" value="MFS"/>
</dbReference>
<name>A0A9Q9MA47_9ACTN</name>
<feature type="transmembrane region" description="Helical" evidence="6">
    <location>
        <begin position="142"/>
        <end position="163"/>
    </location>
</feature>
<dbReference type="RefSeq" id="WP_081971521.1">
    <property type="nucleotide sequence ID" value="NZ_CP073767.1"/>
</dbReference>
<dbReference type="AlphaFoldDB" id="A0A9Q9MA47"/>
<dbReference type="GO" id="GO:0016020">
    <property type="term" value="C:membrane"/>
    <property type="evidence" value="ECO:0007669"/>
    <property type="project" value="UniProtKB-SubCell"/>
</dbReference>
<evidence type="ECO:0000256" key="6">
    <source>
        <dbReference type="SAM" id="Phobius"/>
    </source>
</evidence>
<comment type="similarity">
    <text evidence="2">Belongs to the major facilitator superfamily. Nitrate/nitrite porter (TC 2.A.1.8) family.</text>
</comment>
<evidence type="ECO:0000256" key="4">
    <source>
        <dbReference type="ARBA" id="ARBA00022989"/>
    </source>
</evidence>
<evidence type="ECO:0000256" key="3">
    <source>
        <dbReference type="ARBA" id="ARBA00022692"/>
    </source>
</evidence>
<dbReference type="KEGG" id="daur:Daura_32425"/>
<dbReference type="PANTHER" id="PTHR23515">
    <property type="entry name" value="HIGH-AFFINITY NITRATE TRANSPORTER 2.3"/>
    <property type="match status" value="1"/>
</dbReference>
<feature type="transmembrane region" description="Helical" evidence="6">
    <location>
        <begin position="53"/>
        <end position="71"/>
    </location>
</feature>
<feature type="transmembrane region" description="Helical" evidence="6">
    <location>
        <begin position="83"/>
        <end position="102"/>
    </location>
</feature>
<evidence type="ECO:0000256" key="2">
    <source>
        <dbReference type="ARBA" id="ARBA00008432"/>
    </source>
</evidence>
<dbReference type="EMBL" id="CP073767">
    <property type="protein sequence ID" value="UWZ51443.1"/>
    <property type="molecule type" value="Genomic_DNA"/>
</dbReference>
<dbReference type="Pfam" id="PF07690">
    <property type="entry name" value="MFS_1"/>
    <property type="match status" value="1"/>
</dbReference>
<evidence type="ECO:0000256" key="5">
    <source>
        <dbReference type="ARBA" id="ARBA00023136"/>
    </source>
</evidence>
<feature type="transmembrane region" description="Helical" evidence="6">
    <location>
        <begin position="12"/>
        <end position="33"/>
    </location>
</feature>
<keyword evidence="3 6" id="KW-0812">Transmembrane</keyword>
<feature type="transmembrane region" description="Helical" evidence="6">
    <location>
        <begin position="280"/>
        <end position="298"/>
    </location>
</feature>
<dbReference type="InterPro" id="IPR036259">
    <property type="entry name" value="MFS_trans_sf"/>
</dbReference>
<evidence type="ECO:0000313" key="7">
    <source>
        <dbReference type="EMBL" id="UWZ51443.1"/>
    </source>
</evidence>
<dbReference type="GO" id="GO:0015112">
    <property type="term" value="F:nitrate transmembrane transporter activity"/>
    <property type="evidence" value="ECO:0007669"/>
    <property type="project" value="InterPro"/>
</dbReference>
<dbReference type="InterPro" id="IPR044772">
    <property type="entry name" value="NO3_transporter"/>
</dbReference>
<proteinExistence type="inferred from homology"/>
<sequence length="549" mass="55186">MLMRSAAPAASRSRAATTLAVAVVGYMLHYWTWMLVGPIGPQLAYRHGLTPSTWAVLGLAPLVVGVVVRVPAGVLTDRYGARVVLPAVSVATALAVLALAAVDGLSGLLVVACAIGIAGAALPAGTAAVVRAFPAGRRGMALSVFAAGMGTAAASGVVSRALLHVDRAHGLLILAGALLGFGALAAALLRDGPYPQPHQGTTWSAAATLLHRPATRYLAVWYGVSGGGIVTLDLYLPGYLHRTYGIDRTSAMVLAAAGMFVGAAAGPFGGWLCRHRTPTTVLGTCFSALAGSLLVLAFDPPGWVGLPALAVVAPALGTAFGSVLALIGRTAPPAQSGTIAGVLGAVGSAVALFPPLLLTIGGVGGSYTIGLMLLAGTAIVGGSSLRARRTWIGAAVAFPAPTVVAAQSATTVVSLDGRQVRAYLGDVTAALAALATRHELAVVYADPDPSGGSGLGFPLVAGLRQHLPAHTVLAVTAETPPHPHETAAITAMIDAGTIPVVLVAGTDPTPIAMLVAAAVDADQVLQLTRDRVEGLIPYQRTPVSGLRAR</sequence>
<feature type="transmembrane region" description="Helical" evidence="6">
    <location>
        <begin position="304"/>
        <end position="327"/>
    </location>
</feature>
<feature type="transmembrane region" description="Helical" evidence="6">
    <location>
        <begin position="366"/>
        <end position="385"/>
    </location>
</feature>
<dbReference type="OrthoDB" id="3295371at2"/>
<accession>A0A9Q9MA47</accession>
<feature type="transmembrane region" description="Helical" evidence="6">
    <location>
        <begin position="339"/>
        <end position="360"/>
    </location>
</feature>
<feature type="transmembrane region" description="Helical" evidence="6">
    <location>
        <begin position="219"/>
        <end position="240"/>
    </location>
</feature>
<organism evidence="7 8">
    <name type="scientific">Dactylosporangium aurantiacum</name>
    <dbReference type="NCBI Taxonomy" id="35754"/>
    <lineage>
        <taxon>Bacteria</taxon>
        <taxon>Bacillati</taxon>
        <taxon>Actinomycetota</taxon>
        <taxon>Actinomycetes</taxon>
        <taxon>Micromonosporales</taxon>
        <taxon>Micromonosporaceae</taxon>
        <taxon>Dactylosporangium</taxon>
    </lineage>
</organism>
<dbReference type="SUPFAM" id="SSF103473">
    <property type="entry name" value="MFS general substrate transporter"/>
    <property type="match status" value="1"/>
</dbReference>
<evidence type="ECO:0000256" key="1">
    <source>
        <dbReference type="ARBA" id="ARBA00004141"/>
    </source>
</evidence>
<reference evidence="7" key="1">
    <citation type="submission" date="2021-04" db="EMBL/GenBank/DDBJ databases">
        <title>Dactylosporangium aurantiacum NRRL B-8018 full assembly.</title>
        <authorList>
            <person name="Hartkoorn R.C."/>
            <person name="Beaudoing E."/>
            <person name="Hot D."/>
        </authorList>
    </citation>
    <scope>NUCLEOTIDE SEQUENCE</scope>
    <source>
        <strain evidence="7">NRRL B-8018</strain>
    </source>
</reference>
<keyword evidence="4 6" id="KW-1133">Transmembrane helix</keyword>